<evidence type="ECO:0000256" key="1">
    <source>
        <dbReference type="SAM" id="SignalP"/>
    </source>
</evidence>
<feature type="chain" id="PRO_5008629034" evidence="1">
    <location>
        <begin position="21"/>
        <end position="147"/>
    </location>
</feature>
<dbReference type="Proteomes" id="UP000092583">
    <property type="component" value="Unassembled WGS sequence"/>
</dbReference>
<dbReference type="AlphaFoldDB" id="A0A1B9J045"/>
<reference evidence="3" key="2">
    <citation type="submission" date="2013-12" db="EMBL/GenBank/DDBJ databases">
        <title>Evolution of pathogenesis and genome organization in the Tremellales.</title>
        <authorList>
            <person name="Cuomo C."/>
            <person name="Litvintseva A."/>
            <person name="Heitman J."/>
            <person name="Chen Y."/>
            <person name="Sun S."/>
            <person name="Springer D."/>
            <person name="Dromer F."/>
            <person name="Young S."/>
            <person name="Zeng Q."/>
            <person name="Chapman S."/>
            <person name="Gujja S."/>
            <person name="Saif S."/>
            <person name="Birren B."/>
        </authorList>
    </citation>
    <scope>NUCLEOTIDE SEQUENCE [LARGE SCALE GENOMIC DNA]</scope>
    <source>
        <strain evidence="3">CBS 10435</strain>
    </source>
</reference>
<keyword evidence="1" id="KW-0732">Signal</keyword>
<accession>A0A1B9J045</accession>
<protein>
    <submittedName>
        <fullName evidence="2">Uncharacterized protein</fullName>
    </submittedName>
</protein>
<name>A0A1B9J045_9TREE</name>
<proteinExistence type="predicted"/>
<feature type="signal peptide" evidence="1">
    <location>
        <begin position="1"/>
        <end position="20"/>
    </location>
</feature>
<evidence type="ECO:0000313" key="2">
    <source>
        <dbReference type="EMBL" id="OCF61133.1"/>
    </source>
</evidence>
<reference evidence="2 3" key="1">
    <citation type="submission" date="2013-07" db="EMBL/GenBank/DDBJ databases">
        <title>The Genome Sequence of Kwoniella mangroviensis CBS10435.</title>
        <authorList>
            <consortium name="The Broad Institute Genome Sequencing Platform"/>
            <person name="Cuomo C."/>
            <person name="Litvintseva A."/>
            <person name="Chen Y."/>
            <person name="Heitman J."/>
            <person name="Sun S."/>
            <person name="Springer D."/>
            <person name="Dromer F."/>
            <person name="Young S.K."/>
            <person name="Zeng Q."/>
            <person name="Gargeya S."/>
            <person name="Fitzgerald M."/>
            <person name="Abouelleil A."/>
            <person name="Alvarado L."/>
            <person name="Berlin A.M."/>
            <person name="Chapman S.B."/>
            <person name="Dewar J."/>
            <person name="Goldberg J."/>
            <person name="Griggs A."/>
            <person name="Gujja S."/>
            <person name="Hansen M."/>
            <person name="Howarth C."/>
            <person name="Imamovic A."/>
            <person name="Larimer J."/>
            <person name="McCowan C."/>
            <person name="Murphy C."/>
            <person name="Pearson M."/>
            <person name="Priest M."/>
            <person name="Roberts A."/>
            <person name="Saif S."/>
            <person name="Shea T."/>
            <person name="Sykes S."/>
            <person name="Wortman J."/>
            <person name="Nusbaum C."/>
            <person name="Birren B."/>
        </authorList>
    </citation>
    <scope>NUCLEOTIDE SEQUENCE [LARGE SCALE GENOMIC DNA]</scope>
    <source>
        <strain evidence="2 3">CBS 10435</strain>
    </source>
</reference>
<sequence>MFFTLPIISSILLFLNLVQALPSAQISRAEYESLEKRQSDVHFTSSWPDQLVGGESISMSWEGSDSGKYTLAWVEEYNGGDDLLLNFVFQNEVYDHYDFYFAPARCWKPEASFRFIVWDSEGFPLPEQRAYGPKLNLVPGDDEPDTC</sequence>
<dbReference type="EMBL" id="KI669459">
    <property type="protein sequence ID" value="OCF61133.1"/>
    <property type="molecule type" value="Genomic_DNA"/>
</dbReference>
<organism evidence="2 3">
    <name type="scientific">Kwoniella mangroviensis CBS 10435</name>
    <dbReference type="NCBI Taxonomy" id="1331196"/>
    <lineage>
        <taxon>Eukaryota</taxon>
        <taxon>Fungi</taxon>
        <taxon>Dikarya</taxon>
        <taxon>Basidiomycota</taxon>
        <taxon>Agaricomycotina</taxon>
        <taxon>Tremellomycetes</taxon>
        <taxon>Tremellales</taxon>
        <taxon>Cryptococcaceae</taxon>
        <taxon>Kwoniella</taxon>
    </lineage>
</organism>
<gene>
    <name evidence="2" type="ORF">L486_00777</name>
</gene>
<evidence type="ECO:0000313" key="3">
    <source>
        <dbReference type="Proteomes" id="UP000092583"/>
    </source>
</evidence>
<dbReference type="OrthoDB" id="2559862at2759"/>
<keyword evidence="3" id="KW-1185">Reference proteome</keyword>